<dbReference type="GO" id="GO:0044539">
    <property type="term" value="P:long-chain fatty acid import into cell"/>
    <property type="evidence" value="ECO:0007669"/>
    <property type="project" value="TreeGrafter"/>
</dbReference>
<dbReference type="GO" id="GO:0004467">
    <property type="term" value="F:long-chain fatty acid-CoA ligase activity"/>
    <property type="evidence" value="ECO:0007669"/>
    <property type="project" value="UniProtKB-EC"/>
</dbReference>
<dbReference type="OrthoDB" id="9803968at2"/>
<organism evidence="7 8">
    <name type="scientific">BD1-7 clade bacterium</name>
    <dbReference type="NCBI Taxonomy" id="2029982"/>
    <lineage>
        <taxon>Bacteria</taxon>
        <taxon>Pseudomonadati</taxon>
        <taxon>Pseudomonadota</taxon>
        <taxon>Gammaproteobacteria</taxon>
        <taxon>Cellvibrionales</taxon>
        <taxon>Spongiibacteraceae</taxon>
        <taxon>BD1-7 clade</taxon>
    </lineage>
</organism>
<dbReference type="InterPro" id="IPR025110">
    <property type="entry name" value="AMP-bd_C"/>
</dbReference>
<sequence>MADQGLIDGKLFVKKVWQTLSTDLVPVLSGLKILLTAKRDQHRSLADFLEKHALHRPENVALKDHQQQLTWRQFNNKANQVAHFFQAKGLKKGDIVALMMENRVEVLIHVAGLAKLGVVVSMINTSQRGDVLMHSLDVAPVTSIIVGSELVVAIQTIEPSLDESVQSNIFEVADGVAGVLTDSFTYPDLQAAVADQPVMNLPVTRTLQLKDTLYLVFTSGTTGLPKASRMSHHRFFRAMGGIGLASFRLRTSDVLYTPLPLYHNNALTLAFGAVLGSGATLAIGRKFSASRFWQEITAFHATAFVYIGELCRYLMAQPVSDLERQHHVRVILGNGLRPDIWMEFKQRFGIERINEFYGSSEGNMMFSNLFNMDRTAGMYPLLYKVARYDVEKDELVRDAKGFCENVKRGETGLLLMPVSDRVPFDGYTDKKASSGKMLKGLFKSGDRYIDTGDLVMQQGFGHIAFVDRLGDTFRWKGENVATGEVEAALLKHEAIEHAIVYGVAVPHADGKAGMAAISLKEGADNPSTQDLASYMRNALPSYAVPLFIRMQGDQAVTSTFKYQKYKLKEEGWQDVNADEVYLLEGGTDRYRSLTPQLSEQLSAGELRL</sequence>
<reference evidence="7 8" key="1">
    <citation type="submission" date="2019-11" db="EMBL/GenBank/DDBJ databases">
        <authorList>
            <person name="Holert J."/>
        </authorList>
    </citation>
    <scope>NUCLEOTIDE SEQUENCE [LARGE SCALE GENOMIC DNA]</scope>
    <source>
        <strain evidence="7">BC5_2</strain>
    </source>
</reference>
<feature type="domain" description="AMP-binding enzyme C-terminal" evidence="6">
    <location>
        <begin position="484"/>
        <end position="554"/>
    </location>
</feature>
<dbReference type="NCBIfam" id="NF006134">
    <property type="entry name" value="PRK08279.1"/>
    <property type="match status" value="1"/>
</dbReference>
<dbReference type="InterPro" id="IPR045851">
    <property type="entry name" value="AMP-bd_C_sf"/>
</dbReference>
<dbReference type="Pfam" id="PF13193">
    <property type="entry name" value="AMP-binding_C"/>
    <property type="match status" value="1"/>
</dbReference>
<dbReference type="PANTHER" id="PTHR43107:SF15">
    <property type="entry name" value="FATTY ACID TRANSPORT PROTEIN 3, ISOFORM A"/>
    <property type="match status" value="1"/>
</dbReference>
<evidence type="ECO:0000259" key="6">
    <source>
        <dbReference type="Pfam" id="PF13193"/>
    </source>
</evidence>
<dbReference type="Gene3D" id="3.30.300.30">
    <property type="match status" value="1"/>
</dbReference>
<dbReference type="FunFam" id="3.30.300.30:FF:000020">
    <property type="entry name" value="Long-chain fatty acid transporter"/>
    <property type="match status" value="1"/>
</dbReference>
<keyword evidence="2 7" id="KW-0436">Ligase</keyword>
<feature type="domain" description="AMP-dependent synthetase/ligase" evidence="5">
    <location>
        <begin position="49"/>
        <end position="369"/>
    </location>
</feature>
<dbReference type="PANTHER" id="PTHR43107">
    <property type="entry name" value="LONG-CHAIN FATTY ACID TRANSPORT PROTEIN"/>
    <property type="match status" value="1"/>
</dbReference>
<gene>
    <name evidence="7" type="ORF">DPBNPPHM_02900</name>
</gene>
<dbReference type="PROSITE" id="PS00455">
    <property type="entry name" value="AMP_BINDING"/>
    <property type="match status" value="1"/>
</dbReference>
<dbReference type="GO" id="GO:0005524">
    <property type="term" value="F:ATP binding"/>
    <property type="evidence" value="ECO:0007669"/>
    <property type="project" value="UniProtKB-KW"/>
</dbReference>
<comment type="similarity">
    <text evidence="1">Belongs to the ATP-dependent AMP-binding enzyme family.</text>
</comment>
<evidence type="ECO:0000256" key="2">
    <source>
        <dbReference type="ARBA" id="ARBA00022598"/>
    </source>
</evidence>
<dbReference type="Proteomes" id="UP000434580">
    <property type="component" value="Unassembled WGS sequence"/>
</dbReference>
<dbReference type="InterPro" id="IPR042099">
    <property type="entry name" value="ANL_N_sf"/>
</dbReference>
<name>A0A5S9NKN9_9GAMM</name>
<evidence type="ECO:0000259" key="5">
    <source>
        <dbReference type="Pfam" id="PF00501"/>
    </source>
</evidence>
<dbReference type="Gene3D" id="3.40.50.12780">
    <property type="entry name" value="N-terminal domain of ligase-like"/>
    <property type="match status" value="1"/>
</dbReference>
<keyword evidence="4" id="KW-0067">ATP-binding</keyword>
<dbReference type="InterPro" id="IPR000873">
    <property type="entry name" value="AMP-dep_synth/lig_dom"/>
</dbReference>
<dbReference type="GO" id="GO:0005886">
    <property type="term" value="C:plasma membrane"/>
    <property type="evidence" value="ECO:0007669"/>
    <property type="project" value="TreeGrafter"/>
</dbReference>
<evidence type="ECO:0000256" key="1">
    <source>
        <dbReference type="ARBA" id="ARBA00006432"/>
    </source>
</evidence>
<dbReference type="GO" id="GO:0005324">
    <property type="term" value="F:long-chain fatty acid transmembrane transporter activity"/>
    <property type="evidence" value="ECO:0007669"/>
    <property type="project" value="TreeGrafter"/>
</dbReference>
<dbReference type="AlphaFoldDB" id="A0A5S9NKN9"/>
<evidence type="ECO:0000256" key="4">
    <source>
        <dbReference type="ARBA" id="ARBA00022840"/>
    </source>
</evidence>
<keyword evidence="3" id="KW-0547">Nucleotide-binding</keyword>
<proteinExistence type="inferred from homology"/>
<dbReference type="InterPro" id="IPR020845">
    <property type="entry name" value="AMP-binding_CS"/>
</dbReference>
<evidence type="ECO:0000256" key="3">
    <source>
        <dbReference type="ARBA" id="ARBA00022741"/>
    </source>
</evidence>
<evidence type="ECO:0000313" key="8">
    <source>
        <dbReference type="Proteomes" id="UP000434580"/>
    </source>
</evidence>
<evidence type="ECO:0000313" key="7">
    <source>
        <dbReference type="EMBL" id="CAA0090531.1"/>
    </source>
</evidence>
<accession>A0A5S9NKN9</accession>
<dbReference type="EMBL" id="CACSII010000002">
    <property type="protein sequence ID" value="CAA0090531.1"/>
    <property type="molecule type" value="Genomic_DNA"/>
</dbReference>
<dbReference type="SUPFAM" id="SSF56801">
    <property type="entry name" value="Acetyl-CoA synthetase-like"/>
    <property type="match status" value="1"/>
</dbReference>
<dbReference type="Pfam" id="PF00501">
    <property type="entry name" value="AMP-binding"/>
    <property type="match status" value="1"/>
</dbReference>
<protein>
    <submittedName>
        <fullName evidence="7">Long-chain-fatty-acid--CoA ligase FadD17</fullName>
        <ecNumber evidence="7">6.2.1.3</ecNumber>
    </submittedName>
</protein>
<dbReference type="EC" id="6.2.1.3" evidence="7"/>